<dbReference type="PANTHER" id="PTHR13100:SF10">
    <property type="entry name" value="CELL GROWTH-REGULATING NUCLEOLAR PROTEIN"/>
    <property type="match status" value="1"/>
</dbReference>
<dbReference type="GO" id="GO:0003677">
    <property type="term" value="F:DNA binding"/>
    <property type="evidence" value="ECO:0007669"/>
    <property type="project" value="InterPro"/>
</dbReference>
<keyword evidence="5" id="KW-0862">Zinc</keyword>
<dbReference type="eggNOG" id="KOG2186">
    <property type="taxonomic scope" value="Eukaryota"/>
</dbReference>
<dbReference type="GO" id="GO:0005730">
    <property type="term" value="C:nucleolus"/>
    <property type="evidence" value="ECO:0007669"/>
    <property type="project" value="TreeGrafter"/>
</dbReference>
<dbReference type="Pfam" id="PF08790">
    <property type="entry name" value="zf-LYAR"/>
    <property type="match status" value="1"/>
</dbReference>
<proteinExistence type="inferred from homology"/>
<sequence>MVSFSCEGCGDVLTKKKLDSHMNQCRGASFTCLDCMVHFWGTEYRSHTSCISEAQKYQGALYRPEKEKKGKNNNNGARKAYIEDAPDVEDHNSYIAIVDAPPEAPMPPSAASDFEHQEPVNVFDFYVGAETPNPSTINLAAIERRRLEDAAPPTPSPAYANGSGAVVRFSQIEDEGSEALVQYGSGLVPTEVRTPAPKERKSKSKDKFTSASKSDKKRKRLHVDTSATPSVDRDLEMTDAPPVLHSGLTGGLQKMMAREGTFPPSPDYSGDNVEASPGSPLKRSKRTKETKKHHSEGGFGTAIMQMITTTKKPRKSSKDHKDKKERKHDEDRPRKQSRTKNRDADQKMIEYKSSADVSRDPGQMVVFKASDGSRGLAGMLLGFVSKGPGSERGVSMNKALKRYHRMRASSGLGAGKGAEEKELWKSLRMRKNDRGEIVLFF</sequence>
<dbReference type="VEuPathDB" id="FungiDB:GMDG_07614"/>
<feature type="domain" description="Zinc finger C2H2 LYAR-type" evidence="10">
    <location>
        <begin position="30"/>
        <end position="57"/>
    </location>
</feature>
<dbReference type="AlphaFoldDB" id="A0A176ZX30"/>
<dbReference type="Proteomes" id="UP000077154">
    <property type="component" value="Unassembled WGS sequence"/>
</dbReference>
<gene>
    <name evidence="11" type="ORF">VC83_09006</name>
</gene>
<evidence type="ECO:0000256" key="6">
    <source>
        <dbReference type="ARBA" id="ARBA00023242"/>
    </source>
</evidence>
<dbReference type="PANTHER" id="PTHR13100">
    <property type="entry name" value="CELL GROWTH-REGULATING NUCLEOLAR PROTEIN LYAR"/>
    <property type="match status" value="1"/>
</dbReference>
<feature type="compositionally biased region" description="Basic residues" evidence="9">
    <location>
        <begin position="282"/>
        <end position="294"/>
    </location>
</feature>
<dbReference type="InterPro" id="IPR014898">
    <property type="entry name" value="Znf_C2H2_LYAR"/>
</dbReference>
<dbReference type="GeneID" id="36292043"/>
<protein>
    <recommendedName>
        <fullName evidence="10">Zinc finger C2H2 LYAR-type domain-containing protein</fullName>
    </recommendedName>
</protein>
<evidence type="ECO:0000256" key="1">
    <source>
        <dbReference type="ARBA" id="ARBA00004123"/>
    </source>
</evidence>
<dbReference type="GO" id="GO:0006364">
    <property type="term" value="P:rRNA processing"/>
    <property type="evidence" value="ECO:0007669"/>
    <property type="project" value="TreeGrafter"/>
</dbReference>
<accession>A0A176ZX30</accession>
<dbReference type="PROSITE" id="PS51804">
    <property type="entry name" value="ZF_C2HC_LYAR"/>
    <property type="match status" value="2"/>
</dbReference>
<keyword evidence="2" id="KW-0479">Metal-binding</keyword>
<keyword evidence="3" id="KW-0677">Repeat</keyword>
<dbReference type="InterPro" id="IPR039999">
    <property type="entry name" value="LYAR"/>
</dbReference>
<reference evidence="11" key="1">
    <citation type="submission" date="2016-03" db="EMBL/GenBank/DDBJ databases">
        <title>Updated assembly of Pseudogymnoascus destructans, the fungus causing white-nose syndrome of bats.</title>
        <authorList>
            <person name="Palmer J.M."/>
            <person name="Drees K.P."/>
            <person name="Foster J.T."/>
            <person name="Lindner D.L."/>
        </authorList>
    </citation>
    <scope>NUCLEOTIDE SEQUENCE [LARGE SCALE GENOMIC DNA]</scope>
    <source>
        <strain evidence="11">20631-21</strain>
    </source>
</reference>
<evidence type="ECO:0000256" key="5">
    <source>
        <dbReference type="ARBA" id="ARBA00022833"/>
    </source>
</evidence>
<comment type="subcellular location">
    <subcellularLocation>
        <location evidence="1">Nucleus</location>
    </subcellularLocation>
</comment>
<evidence type="ECO:0000313" key="11">
    <source>
        <dbReference type="EMBL" id="OAF54486.1"/>
    </source>
</evidence>
<organism evidence="11">
    <name type="scientific">Pseudogymnoascus destructans</name>
    <dbReference type="NCBI Taxonomy" id="655981"/>
    <lineage>
        <taxon>Eukaryota</taxon>
        <taxon>Fungi</taxon>
        <taxon>Dikarya</taxon>
        <taxon>Ascomycota</taxon>
        <taxon>Pezizomycotina</taxon>
        <taxon>Leotiomycetes</taxon>
        <taxon>Thelebolales</taxon>
        <taxon>Thelebolaceae</taxon>
        <taxon>Pseudogymnoascus</taxon>
    </lineage>
</organism>
<dbReference type="Gene3D" id="3.30.1490.490">
    <property type="match status" value="1"/>
</dbReference>
<keyword evidence="4 8" id="KW-0863">Zinc-finger</keyword>
<dbReference type="GO" id="GO:0008270">
    <property type="term" value="F:zinc ion binding"/>
    <property type="evidence" value="ECO:0007669"/>
    <property type="project" value="UniProtKB-KW"/>
</dbReference>
<dbReference type="OrthoDB" id="21474at2759"/>
<evidence type="ECO:0000256" key="2">
    <source>
        <dbReference type="ARBA" id="ARBA00022723"/>
    </source>
</evidence>
<dbReference type="InterPro" id="IPR036236">
    <property type="entry name" value="Znf_C2H2_sf"/>
</dbReference>
<feature type="region of interest" description="Disordered" evidence="9">
    <location>
        <begin position="182"/>
        <end position="346"/>
    </location>
</feature>
<dbReference type="FunFam" id="3.30.1490.490:FF:000001">
    <property type="entry name" value="cell growth-regulating nucleolar protein-like"/>
    <property type="match status" value="1"/>
</dbReference>
<evidence type="ECO:0000256" key="9">
    <source>
        <dbReference type="SAM" id="MobiDB-lite"/>
    </source>
</evidence>
<evidence type="ECO:0000256" key="8">
    <source>
        <dbReference type="PROSITE-ProRule" id="PRU01145"/>
    </source>
</evidence>
<comment type="similarity">
    <text evidence="7">Belongs to the UPF0743 family.</text>
</comment>
<feature type="compositionally biased region" description="Basic and acidic residues" evidence="9">
    <location>
        <begin position="319"/>
        <end position="346"/>
    </location>
</feature>
<evidence type="ECO:0000256" key="3">
    <source>
        <dbReference type="ARBA" id="ARBA00022737"/>
    </source>
</evidence>
<evidence type="ECO:0000259" key="10">
    <source>
        <dbReference type="Pfam" id="PF08790"/>
    </source>
</evidence>
<evidence type="ECO:0000256" key="4">
    <source>
        <dbReference type="ARBA" id="ARBA00022771"/>
    </source>
</evidence>
<keyword evidence="6" id="KW-0539">Nucleus</keyword>
<dbReference type="GO" id="GO:0000122">
    <property type="term" value="P:negative regulation of transcription by RNA polymerase II"/>
    <property type="evidence" value="ECO:0007669"/>
    <property type="project" value="TreeGrafter"/>
</dbReference>
<dbReference type="EMBL" id="KV441421">
    <property type="protein sequence ID" value="OAF54486.1"/>
    <property type="molecule type" value="Genomic_DNA"/>
</dbReference>
<dbReference type="SUPFAM" id="SSF57667">
    <property type="entry name" value="beta-beta-alpha zinc fingers"/>
    <property type="match status" value="2"/>
</dbReference>
<dbReference type="RefSeq" id="XP_024319790.1">
    <property type="nucleotide sequence ID" value="XM_024472545.1"/>
</dbReference>
<evidence type="ECO:0000256" key="7">
    <source>
        <dbReference type="ARBA" id="ARBA00061084"/>
    </source>
</evidence>
<name>A0A176ZX30_9PEZI</name>